<feature type="non-terminal residue" evidence="2">
    <location>
        <position position="184"/>
    </location>
</feature>
<feature type="domain" description="CMP/dCMP-type deaminase" evidence="1">
    <location>
        <begin position="33"/>
        <end position="152"/>
    </location>
</feature>
<dbReference type="EMBL" id="NESQ01000477">
    <property type="protein sequence ID" value="PUU72723.1"/>
    <property type="molecule type" value="Genomic_DNA"/>
</dbReference>
<proteinExistence type="predicted"/>
<dbReference type="Gene3D" id="3.40.140.10">
    <property type="entry name" value="Cytidine Deaminase, domain 2"/>
    <property type="match status" value="1"/>
</dbReference>
<evidence type="ECO:0000313" key="2">
    <source>
        <dbReference type="EMBL" id="PUU72723.1"/>
    </source>
</evidence>
<reference evidence="2 3" key="1">
    <citation type="submission" date="2017-04" db="EMBL/GenBank/DDBJ databases">
        <title>Draft genome sequence of Tuber borchii Vittad., a whitish edible truffle.</title>
        <authorList>
            <consortium name="DOE Joint Genome Institute"/>
            <person name="Murat C."/>
            <person name="Kuo A."/>
            <person name="Barry K.W."/>
            <person name="Clum A."/>
            <person name="Dockter R.B."/>
            <person name="Fauchery L."/>
            <person name="Iotti M."/>
            <person name="Kohler A."/>
            <person name="Labutti K."/>
            <person name="Lindquist E.A."/>
            <person name="Lipzen A."/>
            <person name="Ohm R.A."/>
            <person name="Wang M."/>
            <person name="Grigoriev I.V."/>
            <person name="Zambonelli A."/>
            <person name="Martin F.M."/>
        </authorList>
    </citation>
    <scope>NUCLEOTIDE SEQUENCE [LARGE SCALE GENOMIC DNA]</scope>
    <source>
        <strain evidence="2 3">Tbo3840</strain>
    </source>
</reference>
<protein>
    <submittedName>
        <fullName evidence="2">Cytidine deaminase-like protein</fullName>
    </submittedName>
</protein>
<evidence type="ECO:0000259" key="1">
    <source>
        <dbReference type="PROSITE" id="PS51747"/>
    </source>
</evidence>
<dbReference type="AlphaFoldDB" id="A0A2T6ZB70"/>
<sequence length="184" mass="19586">MLMRLFNDESGVKDSTNKNSHLARDAALANTPIDHKSLMAHALAIARKSIYIPSAFCVGAIITTSSGAILSTGYSREQPGNTHAEQVAISKLLSSSSPVPGEAVIYTTMEPCNIRLSGNKSCVDRILECGWVKKVYVGVMEPADFVENGGKARLEAAGIGYQLVEGLEEECLGVARGEGGEEKE</sequence>
<comment type="caution">
    <text evidence="2">The sequence shown here is derived from an EMBL/GenBank/DDBJ whole genome shotgun (WGS) entry which is preliminary data.</text>
</comment>
<dbReference type="InterPro" id="IPR002125">
    <property type="entry name" value="CMP_dCMP_dom"/>
</dbReference>
<gene>
    <name evidence="2" type="ORF">B9Z19DRAFT_894038</name>
</gene>
<evidence type="ECO:0000313" key="3">
    <source>
        <dbReference type="Proteomes" id="UP000244722"/>
    </source>
</evidence>
<name>A0A2T6ZB70_TUBBO</name>
<dbReference type="SUPFAM" id="SSF53927">
    <property type="entry name" value="Cytidine deaminase-like"/>
    <property type="match status" value="1"/>
</dbReference>
<dbReference type="OrthoDB" id="252265at2759"/>
<keyword evidence="3" id="KW-1185">Reference proteome</keyword>
<dbReference type="GO" id="GO:0006139">
    <property type="term" value="P:nucleobase-containing compound metabolic process"/>
    <property type="evidence" value="ECO:0007669"/>
    <property type="project" value="UniProtKB-ARBA"/>
</dbReference>
<dbReference type="GO" id="GO:0003824">
    <property type="term" value="F:catalytic activity"/>
    <property type="evidence" value="ECO:0007669"/>
    <property type="project" value="InterPro"/>
</dbReference>
<dbReference type="STRING" id="42251.A0A2T6ZB70"/>
<accession>A0A2T6ZB70</accession>
<dbReference type="Pfam" id="PF18785">
    <property type="entry name" value="Inv-AAD"/>
    <property type="match status" value="1"/>
</dbReference>
<dbReference type="InterPro" id="IPR016193">
    <property type="entry name" value="Cytidine_deaminase-like"/>
</dbReference>
<organism evidence="2 3">
    <name type="scientific">Tuber borchii</name>
    <name type="common">White truffle</name>
    <dbReference type="NCBI Taxonomy" id="42251"/>
    <lineage>
        <taxon>Eukaryota</taxon>
        <taxon>Fungi</taxon>
        <taxon>Dikarya</taxon>
        <taxon>Ascomycota</taxon>
        <taxon>Pezizomycotina</taxon>
        <taxon>Pezizomycetes</taxon>
        <taxon>Pezizales</taxon>
        <taxon>Tuberaceae</taxon>
        <taxon>Tuber</taxon>
    </lineage>
</organism>
<dbReference type="PROSITE" id="PS51747">
    <property type="entry name" value="CYT_DCMP_DEAMINASES_2"/>
    <property type="match status" value="1"/>
</dbReference>
<dbReference type="Proteomes" id="UP000244722">
    <property type="component" value="Unassembled WGS sequence"/>
</dbReference>